<evidence type="ECO:0000256" key="1">
    <source>
        <dbReference type="SAM" id="MobiDB-lite"/>
    </source>
</evidence>
<organism evidence="2 3">
    <name type="scientific">Gossypium lobatum</name>
    <dbReference type="NCBI Taxonomy" id="34289"/>
    <lineage>
        <taxon>Eukaryota</taxon>
        <taxon>Viridiplantae</taxon>
        <taxon>Streptophyta</taxon>
        <taxon>Embryophyta</taxon>
        <taxon>Tracheophyta</taxon>
        <taxon>Spermatophyta</taxon>
        <taxon>Magnoliopsida</taxon>
        <taxon>eudicotyledons</taxon>
        <taxon>Gunneridae</taxon>
        <taxon>Pentapetalae</taxon>
        <taxon>rosids</taxon>
        <taxon>malvids</taxon>
        <taxon>Malvales</taxon>
        <taxon>Malvaceae</taxon>
        <taxon>Malvoideae</taxon>
        <taxon>Gossypium</taxon>
    </lineage>
</organism>
<reference evidence="2 3" key="1">
    <citation type="journal article" date="2019" name="Genome Biol. Evol.">
        <title>Insights into the evolution of the New World diploid cottons (Gossypium, subgenus Houzingenia) based on genome sequencing.</title>
        <authorList>
            <person name="Grover C.E."/>
            <person name="Arick M.A. 2nd"/>
            <person name="Thrash A."/>
            <person name="Conover J.L."/>
            <person name="Sanders W.S."/>
            <person name="Peterson D.G."/>
            <person name="Frelichowski J.E."/>
            <person name="Scheffler J.A."/>
            <person name="Scheffler B.E."/>
            <person name="Wendel J.F."/>
        </authorList>
    </citation>
    <scope>NUCLEOTIDE SEQUENCE [LARGE SCALE GENOMIC DNA]</scope>
    <source>
        <strain evidence="2">157</strain>
        <tissue evidence="2">Leaf</tissue>
    </source>
</reference>
<dbReference type="EMBL" id="JABEZX010000004">
    <property type="protein sequence ID" value="MBA0553919.1"/>
    <property type="molecule type" value="Genomic_DNA"/>
</dbReference>
<feature type="compositionally biased region" description="Basic and acidic residues" evidence="1">
    <location>
        <begin position="16"/>
        <end position="25"/>
    </location>
</feature>
<evidence type="ECO:0000313" key="2">
    <source>
        <dbReference type="EMBL" id="MBA0553919.1"/>
    </source>
</evidence>
<protein>
    <submittedName>
        <fullName evidence="2">Uncharacterized protein</fullName>
    </submittedName>
</protein>
<gene>
    <name evidence="2" type="ORF">Golob_013058</name>
</gene>
<proteinExistence type="predicted"/>
<dbReference type="InterPro" id="IPR007062">
    <property type="entry name" value="PPI-2"/>
</dbReference>
<feature type="region of interest" description="Disordered" evidence="1">
    <location>
        <begin position="67"/>
        <end position="91"/>
    </location>
</feature>
<feature type="compositionally biased region" description="Polar residues" evidence="1">
    <location>
        <begin position="67"/>
        <end position="82"/>
    </location>
</feature>
<sequence>RRVRWNEENLGEIEANKPVRQKITEPKTPYHPMIDDDGSLSPRGRSFNDCVIDVDAEELCSALKDVASSSRKTTGQSGGWTSSEDEADPMDHDEEDYKGAIILVCVNGIRFALENRLLMSVPHFFGSNFQTDQNSKSFKEQRKAHYDEFLKIKELRRKGSFIEDEDDEVEGDSSSSLSSGVKDIGIGEGPASLPQKSSASPGHPVGDFDAVLSSFASGFENEPRFILNFVKEDFHVRLTNLSQIVAAASLSRAHISSQLVHCRIKAAIYHTHLPTLEFSSTASQELRIMGSGIRFNVHPWERCRQNGGEASD</sequence>
<keyword evidence="3" id="KW-1185">Reference proteome</keyword>
<dbReference type="PANTHER" id="PTHR12398">
    <property type="entry name" value="PROTEIN PHOSPHATASE INHIBITOR"/>
    <property type="match status" value="1"/>
</dbReference>
<dbReference type="PANTHER" id="PTHR12398:SF20">
    <property type="entry name" value="PROTEIN PHOSPHATASE 1 REGULATORY INHIBITOR SUBUNIT 2"/>
    <property type="match status" value="1"/>
</dbReference>
<dbReference type="AlphaFoldDB" id="A0A7J8LNC3"/>
<dbReference type="Pfam" id="PF04979">
    <property type="entry name" value="IPP-2"/>
    <property type="match status" value="2"/>
</dbReference>
<dbReference type="Proteomes" id="UP000593572">
    <property type="component" value="Unassembled WGS sequence"/>
</dbReference>
<dbReference type="GO" id="GO:0004864">
    <property type="term" value="F:protein phosphatase inhibitor activity"/>
    <property type="evidence" value="ECO:0007669"/>
    <property type="project" value="InterPro"/>
</dbReference>
<comment type="caution">
    <text evidence="2">The sequence shown here is derived from an EMBL/GenBank/DDBJ whole genome shotgun (WGS) entry which is preliminary data.</text>
</comment>
<feature type="region of interest" description="Disordered" evidence="1">
    <location>
        <begin position="16"/>
        <end position="41"/>
    </location>
</feature>
<feature type="non-terminal residue" evidence="2">
    <location>
        <position position="1"/>
    </location>
</feature>
<evidence type="ECO:0000313" key="3">
    <source>
        <dbReference type="Proteomes" id="UP000593572"/>
    </source>
</evidence>
<feature type="non-terminal residue" evidence="2">
    <location>
        <position position="312"/>
    </location>
</feature>
<accession>A0A7J8LNC3</accession>
<name>A0A7J8LNC3_9ROSI</name>
<dbReference type="GO" id="GO:0009966">
    <property type="term" value="P:regulation of signal transduction"/>
    <property type="evidence" value="ECO:0007669"/>
    <property type="project" value="InterPro"/>
</dbReference>